<dbReference type="GO" id="GO:0006302">
    <property type="term" value="P:double-strand break repair"/>
    <property type="evidence" value="ECO:0007669"/>
    <property type="project" value="TreeGrafter"/>
</dbReference>
<keyword evidence="4" id="KW-1185">Reference proteome</keyword>
<dbReference type="EMBL" id="CP003058">
    <property type="protein sequence ID" value="AEQ23150.1"/>
    <property type="molecule type" value="Genomic_DNA"/>
</dbReference>
<evidence type="ECO:0000259" key="2">
    <source>
        <dbReference type="Pfam" id="PF13166"/>
    </source>
</evidence>
<evidence type="ECO:0000313" key="4">
    <source>
        <dbReference type="Proteomes" id="UP000007093"/>
    </source>
</evidence>
<dbReference type="PANTHER" id="PTHR32182:SF22">
    <property type="entry name" value="ATP-DEPENDENT ENDONUCLEASE, OLD FAMILY-RELATED"/>
    <property type="match status" value="1"/>
</dbReference>
<dbReference type="InParanoid" id="G4Q4G5"/>
<dbReference type="Proteomes" id="UP000007093">
    <property type="component" value="Chromosome"/>
</dbReference>
<dbReference type="Gene3D" id="3.40.50.300">
    <property type="entry name" value="P-loop containing nucleotide triphosphate hydrolases"/>
    <property type="match status" value="2"/>
</dbReference>
<proteinExistence type="predicted"/>
<dbReference type="PATRIC" id="fig|568816.4.peg.1882"/>
<dbReference type="SUPFAM" id="SSF52540">
    <property type="entry name" value="P-loop containing nucleoside triphosphate hydrolases"/>
    <property type="match status" value="1"/>
</dbReference>
<gene>
    <name evidence="3" type="ordered locus">Acin_1942</name>
</gene>
<dbReference type="GO" id="GO:0000731">
    <property type="term" value="P:DNA synthesis involved in DNA repair"/>
    <property type="evidence" value="ECO:0007669"/>
    <property type="project" value="TreeGrafter"/>
</dbReference>
<reference evidence="3 4" key="1">
    <citation type="journal article" date="2011" name="J. Bacteriol.">
        <title>Complete genome sequence of Acidaminococcus intestini RYC-MR95, a Gram-negative bacterium from the phylum Firmicutes.</title>
        <authorList>
            <person name="D'Auria G."/>
            <person name="Galan J.C."/>
            <person name="Rodriguez-Alcayna M."/>
            <person name="Moya A."/>
            <person name="Baquero F."/>
            <person name="Latorre A."/>
        </authorList>
    </citation>
    <scope>NUCLEOTIDE SEQUENCE [LARGE SCALE GENOMIC DNA]</scope>
    <source>
        <strain evidence="3 4">RyC-MR95</strain>
    </source>
</reference>
<dbReference type="STRING" id="568816.Acin_1942"/>
<dbReference type="eggNOG" id="COG4694">
    <property type="taxonomic scope" value="Bacteria"/>
</dbReference>
<organism evidence="3 4">
    <name type="scientific">Acidaminococcus intestini (strain RyC-MR95)</name>
    <dbReference type="NCBI Taxonomy" id="568816"/>
    <lineage>
        <taxon>Bacteria</taxon>
        <taxon>Bacillati</taxon>
        <taxon>Bacillota</taxon>
        <taxon>Negativicutes</taxon>
        <taxon>Acidaminococcales</taxon>
        <taxon>Acidaminococcaceae</taxon>
        <taxon>Acidaminococcus</taxon>
    </lineage>
</organism>
<sequence length="770" mass="88478">MDDATFKNTGTVITPTYINYFFGNNGTGKSTIAKAIQSGTGIKYAPGRSATDYQVLVFNQEYINRNMQNFHNLPGVFTMAEENAEIQDKIDEAAEQLADAQEKVSDATDEKEKLIKIKKEICTKFYDEIWRRTGKLRKTFPGTQAGYLKSKANLADKVKLCSPSEYDLDDLKRMYDSAYSSTAQSYPRFNTISDTTVLDSIEGSEILSVAIVNSSDTQLAKFWKKIKASEWVRQGHSAYHGKTDGKCPFCSQPLPSEFEKFLTDSFDDQYEKNLTKLSAFLEDYRNTANALFMPLSKLPEPLYPVLDEKPYKDKLEALRGIISTNINRIKEKIAEPSKSIKLDNTAPLLQELQKMITDYNKLISDNNMVVADAPKKKEECKEKVFSFMSFITNETIKAFNKSISDINKQLNKQQEIIDTQTEQGADIREEIRVLNSQTKETESAMNNINLMLKDAGFQGFKVCPHWEERRNPDGSVKRVIPSPIRNYAVVRTDTETGEEEIAHDLSEGEKNFIAFLYFQQTVFGSTDADSDSLQKIVVIDDPVSSMDSGTLFIVSAQIRKMIHICRNNVDNRQPAADGNFIKQIFILTHNAYFHREVSYLYARQWNFVSFYLVRKINNKSSVQLFEKQNPDCPTKMMNVNPVKNSYAALWESYKEVRSGIPLKSTIRRILEYYFLQLCGYEGDDLRKRILEDHKNNFLYDENGHETPERYEMAKVLLSYIISDNSSVNDGINYTDDFLDEQLYRDTFKMIFKYMNQEQHFNMMMGNEQGE</sequence>
<dbReference type="KEGG" id="ain:Acin_1942"/>
<evidence type="ECO:0000256" key="1">
    <source>
        <dbReference type="SAM" id="Coils"/>
    </source>
</evidence>
<keyword evidence="1" id="KW-0175">Coiled coil</keyword>
<dbReference type="InterPro" id="IPR026866">
    <property type="entry name" value="CR006_AAA"/>
</dbReference>
<dbReference type="PANTHER" id="PTHR32182">
    <property type="entry name" value="DNA REPLICATION AND REPAIR PROTEIN RECF"/>
    <property type="match status" value="1"/>
</dbReference>
<name>G4Q4G5_ACIIR</name>
<accession>G4Q4G5</accession>
<feature type="domain" description="Protein CR006 P-loop" evidence="2">
    <location>
        <begin position="6"/>
        <end position="695"/>
    </location>
</feature>
<feature type="coiled-coil region" evidence="1">
    <location>
        <begin position="79"/>
        <end position="117"/>
    </location>
</feature>
<protein>
    <recommendedName>
        <fullName evidence="2">Protein CR006 P-loop domain-containing protein</fullName>
    </recommendedName>
</protein>
<dbReference type="Pfam" id="PF13166">
    <property type="entry name" value="AAA_13"/>
    <property type="match status" value="1"/>
</dbReference>
<dbReference type="HOGENOM" id="CLU_020729_1_0_9"/>
<dbReference type="AlphaFoldDB" id="G4Q4G5"/>
<evidence type="ECO:0000313" key="3">
    <source>
        <dbReference type="EMBL" id="AEQ23150.1"/>
    </source>
</evidence>
<dbReference type="InterPro" id="IPR027417">
    <property type="entry name" value="P-loop_NTPase"/>
</dbReference>